<dbReference type="InterPro" id="IPR059180">
    <property type="entry name" value="3D_YorM"/>
</dbReference>
<dbReference type="SMART" id="SM01208">
    <property type="entry name" value="G5"/>
    <property type="match status" value="1"/>
</dbReference>
<organism evidence="3 4">
    <name type="scientific">Desulfuribacillus alkaliarsenatis</name>
    <dbReference type="NCBI Taxonomy" id="766136"/>
    <lineage>
        <taxon>Bacteria</taxon>
        <taxon>Bacillati</taxon>
        <taxon>Bacillota</taxon>
        <taxon>Desulfuribacillia</taxon>
        <taxon>Desulfuribacillales</taxon>
        <taxon>Desulfuribacillaceae</taxon>
        <taxon>Desulfuribacillus</taxon>
    </lineage>
</organism>
<dbReference type="InterPro" id="IPR010611">
    <property type="entry name" value="3D_dom"/>
</dbReference>
<dbReference type="CDD" id="cd14667">
    <property type="entry name" value="3D_containing_proteins"/>
    <property type="match status" value="1"/>
</dbReference>
<dbReference type="PANTHER" id="PTHR39160:SF4">
    <property type="entry name" value="RESUSCITATION-PROMOTING FACTOR RPFB"/>
    <property type="match status" value="1"/>
</dbReference>
<dbReference type="InterPro" id="IPR011098">
    <property type="entry name" value="G5_dom"/>
</dbReference>
<dbReference type="OrthoDB" id="9798935at2"/>
<proteinExistence type="predicted"/>
<accession>A0A1E5FZT0</accession>
<gene>
    <name evidence="3" type="ORF">BHF68_11655</name>
</gene>
<dbReference type="Gene3D" id="2.20.230.10">
    <property type="entry name" value="Resuscitation-promoting factor rpfb"/>
    <property type="match status" value="1"/>
</dbReference>
<dbReference type="STRING" id="766136.BHF68_11655"/>
<dbReference type="Pfam" id="PF07501">
    <property type="entry name" value="G5"/>
    <property type="match status" value="1"/>
</dbReference>
<dbReference type="Gene3D" id="2.40.40.10">
    <property type="entry name" value="RlpA-like domain"/>
    <property type="match status" value="1"/>
</dbReference>
<keyword evidence="1" id="KW-0732">Signal</keyword>
<dbReference type="GO" id="GO:0009254">
    <property type="term" value="P:peptidoglycan turnover"/>
    <property type="evidence" value="ECO:0007669"/>
    <property type="project" value="InterPro"/>
</dbReference>
<keyword evidence="4" id="KW-1185">Reference proteome</keyword>
<comment type="caution">
    <text evidence="3">The sequence shown here is derived from an EMBL/GenBank/DDBJ whole genome shotgun (WGS) entry which is preliminary data.</text>
</comment>
<dbReference type="InterPro" id="IPR007137">
    <property type="entry name" value="DUF348"/>
</dbReference>
<feature type="domain" description="G5" evidence="2">
    <location>
        <begin position="105"/>
        <end position="185"/>
    </location>
</feature>
<evidence type="ECO:0000313" key="4">
    <source>
        <dbReference type="Proteomes" id="UP000094296"/>
    </source>
</evidence>
<dbReference type="GO" id="GO:0004553">
    <property type="term" value="F:hydrolase activity, hydrolyzing O-glycosyl compounds"/>
    <property type="evidence" value="ECO:0007669"/>
    <property type="project" value="InterPro"/>
</dbReference>
<dbReference type="InterPro" id="IPR036908">
    <property type="entry name" value="RlpA-like_sf"/>
</dbReference>
<dbReference type="PROSITE" id="PS51109">
    <property type="entry name" value="G5"/>
    <property type="match status" value="1"/>
</dbReference>
<evidence type="ECO:0000256" key="1">
    <source>
        <dbReference type="ARBA" id="ARBA00022729"/>
    </source>
</evidence>
<dbReference type="Pfam" id="PF06725">
    <property type="entry name" value="3D"/>
    <property type="match status" value="1"/>
</dbReference>
<dbReference type="InterPro" id="IPR051933">
    <property type="entry name" value="Resuscitation_pf_RpfB"/>
</dbReference>
<dbReference type="EMBL" id="MIJE01000035">
    <property type="protein sequence ID" value="OEF95746.1"/>
    <property type="molecule type" value="Genomic_DNA"/>
</dbReference>
<reference evidence="3 4" key="1">
    <citation type="submission" date="2016-09" db="EMBL/GenBank/DDBJ databases">
        <title>Draft genome sequence for the type strain of Desulfuribacillus alkaliarsenatis AHT28, an obligately anaerobic, sulfidogenic bacterium isolated from Russian soda lake sediments.</title>
        <authorList>
            <person name="Abin C.A."/>
            <person name="Hollibaugh J.T."/>
        </authorList>
    </citation>
    <scope>NUCLEOTIDE SEQUENCE [LARGE SCALE GENOMIC DNA]</scope>
    <source>
        <strain evidence="3 4">AHT28</strain>
    </source>
</reference>
<dbReference type="SUPFAM" id="SSF50685">
    <property type="entry name" value="Barwin-like endoglucanases"/>
    <property type="match status" value="1"/>
</dbReference>
<dbReference type="Proteomes" id="UP000094296">
    <property type="component" value="Unassembled WGS sequence"/>
</dbReference>
<dbReference type="RefSeq" id="WP_069644312.1">
    <property type="nucleotide sequence ID" value="NZ_MIJE01000035.1"/>
</dbReference>
<name>A0A1E5FZT0_9FIRM</name>
<evidence type="ECO:0000313" key="3">
    <source>
        <dbReference type="EMBL" id="OEF95746.1"/>
    </source>
</evidence>
<dbReference type="Pfam" id="PF03990">
    <property type="entry name" value="DUF348"/>
    <property type="match status" value="1"/>
</dbReference>
<dbReference type="PANTHER" id="PTHR39160">
    <property type="entry name" value="CELL WALL-BINDING PROTEIN YOCH"/>
    <property type="match status" value="1"/>
</dbReference>
<dbReference type="AlphaFoldDB" id="A0A1E5FZT0"/>
<sequence>MSLDVNDLLRRNRQRFLLIAFGVLLVASLLVFAPKANTADSLFADLLAVERTAVTVAVDGMELEINSRAVNVEGVINELGIFLGQDDIVRPGLDASLENASFIEILRVTTEVITEVKNVEIATDYEDRTDLEIGRQIVLDQGREGIIEQTVEIRYVNGEEFERIVVAETVLQEPKNKVVAMGIKDIVTKDGVTFSFTNFFEDAELTAYAAGFEHTGKNPGDYWYGMTFTGTEVKEGRTVAVDPKVIPLGWWMYIEGYGFRRAEDTGSAVRNKRVDIYFDDNDFVHAFGLKRDVKIWVIGPNDPRQ</sequence>
<evidence type="ECO:0000259" key="2">
    <source>
        <dbReference type="PROSITE" id="PS51109"/>
    </source>
</evidence>
<dbReference type="GO" id="GO:0019867">
    <property type="term" value="C:outer membrane"/>
    <property type="evidence" value="ECO:0007669"/>
    <property type="project" value="InterPro"/>
</dbReference>
<protein>
    <recommendedName>
        <fullName evidence="2">G5 domain-containing protein</fullName>
    </recommendedName>
</protein>